<dbReference type="RefSeq" id="WP_246996515.1">
    <property type="nucleotide sequence ID" value="NZ_BAABIE010000006.1"/>
</dbReference>
<name>A0ABP8Z5J8_9ACTN</name>
<evidence type="ECO:0000313" key="2">
    <source>
        <dbReference type="Proteomes" id="UP001500822"/>
    </source>
</evidence>
<sequence>MVANQPNVPDVLAELLSAPPIQQRAFPWKLNKWRGKFHDRSDVVDLLERLPDRVDRETIRQAVHSELADGRVLPAFVAAMVWGYGTSGYGPTRVRWMLTGLQQGAATAPVREDVVDRLRIAAAKVTSSGDDSTSGPVEGFRYLTNEGHIKQLGPAFFTKWLYFASAHTGIESPEAAPILDSLVQQWLADPENAGLILTPYRTPDYTRYLELLRDWGAPFGRTPAQVETAIFELARNA</sequence>
<dbReference type="EMBL" id="BAABIE010000006">
    <property type="protein sequence ID" value="GAA4747170.1"/>
    <property type="molecule type" value="Genomic_DNA"/>
</dbReference>
<reference evidence="2" key="1">
    <citation type="journal article" date="2019" name="Int. J. Syst. Evol. Microbiol.">
        <title>The Global Catalogue of Microorganisms (GCM) 10K type strain sequencing project: providing services to taxonomists for standard genome sequencing and annotation.</title>
        <authorList>
            <consortium name="The Broad Institute Genomics Platform"/>
            <consortium name="The Broad Institute Genome Sequencing Center for Infectious Disease"/>
            <person name="Wu L."/>
            <person name="Ma J."/>
        </authorList>
    </citation>
    <scope>NUCLEOTIDE SEQUENCE [LARGE SCALE GENOMIC DNA]</scope>
    <source>
        <strain evidence="2">JCM 18077</strain>
    </source>
</reference>
<dbReference type="Proteomes" id="UP001500822">
    <property type="component" value="Unassembled WGS sequence"/>
</dbReference>
<dbReference type="Pfam" id="PF21790">
    <property type="entry name" value="OGG"/>
    <property type="match status" value="1"/>
</dbReference>
<protein>
    <submittedName>
        <fullName evidence="1">Uncharacterized protein</fullName>
    </submittedName>
</protein>
<accession>A0ABP8Z5J8</accession>
<keyword evidence="2" id="KW-1185">Reference proteome</keyword>
<comment type="caution">
    <text evidence="1">The sequence shown here is derived from an EMBL/GenBank/DDBJ whole genome shotgun (WGS) entry which is preliminary data.</text>
</comment>
<organism evidence="1 2">
    <name type="scientific">Gordonia alkaliphila</name>
    <dbReference type="NCBI Taxonomy" id="1053547"/>
    <lineage>
        <taxon>Bacteria</taxon>
        <taxon>Bacillati</taxon>
        <taxon>Actinomycetota</taxon>
        <taxon>Actinomycetes</taxon>
        <taxon>Mycobacteriales</taxon>
        <taxon>Gordoniaceae</taxon>
        <taxon>Gordonia</taxon>
    </lineage>
</organism>
<evidence type="ECO:0000313" key="1">
    <source>
        <dbReference type="EMBL" id="GAA4747170.1"/>
    </source>
</evidence>
<proteinExistence type="predicted"/>
<gene>
    <name evidence="1" type="ORF">GCM10023217_16320</name>
</gene>
<dbReference type="InterPro" id="IPR048868">
    <property type="entry name" value="OGG-like_put"/>
</dbReference>